<dbReference type="AlphaFoldDB" id="A0A2T0TJ99"/>
<comment type="caution">
    <text evidence="3">The sequence shown here is derived from an EMBL/GenBank/DDBJ whole genome shotgun (WGS) entry which is preliminary data.</text>
</comment>
<protein>
    <submittedName>
        <fullName evidence="3">UDP-N-acetylmuramate: L-alanyl-gamma-D-glutamyl-meso-diaminopimelate ligase</fullName>
    </submittedName>
</protein>
<dbReference type="InterPro" id="IPR050061">
    <property type="entry name" value="MurCDEF_pg_biosynth"/>
</dbReference>
<organism evidence="3 4">
    <name type="scientific">Spirosoma oryzae</name>
    <dbReference type="NCBI Taxonomy" id="1469603"/>
    <lineage>
        <taxon>Bacteria</taxon>
        <taxon>Pseudomonadati</taxon>
        <taxon>Bacteroidota</taxon>
        <taxon>Cytophagia</taxon>
        <taxon>Cytophagales</taxon>
        <taxon>Cytophagaceae</taxon>
        <taxon>Spirosoma</taxon>
    </lineage>
</organism>
<reference evidence="3 4" key="1">
    <citation type="submission" date="2018-03" db="EMBL/GenBank/DDBJ databases">
        <title>Genomic Encyclopedia of Archaeal and Bacterial Type Strains, Phase II (KMG-II): from individual species to whole genera.</title>
        <authorList>
            <person name="Goeker M."/>
        </authorList>
    </citation>
    <scope>NUCLEOTIDE SEQUENCE [LARGE SCALE GENOMIC DNA]</scope>
    <source>
        <strain evidence="3 4">DSM 28354</strain>
    </source>
</reference>
<feature type="domain" description="Mur ligase central" evidence="2">
    <location>
        <begin position="124"/>
        <end position="300"/>
    </location>
</feature>
<dbReference type="Pfam" id="PF01225">
    <property type="entry name" value="Mur_ligase"/>
    <property type="match status" value="1"/>
</dbReference>
<evidence type="ECO:0000313" key="3">
    <source>
        <dbReference type="EMBL" id="PRY45598.1"/>
    </source>
</evidence>
<sequence length="467" mass="52200">MPYFCDQFSFTYRLMPQSIHFIAIGGSVMHNLAISLQQAGHTVTGSDDVIYEPSHTRLSQHQLLPTELGWFPDRIQAGLDAVIVGMHARPDNPELLRAQELKLPIFSLPAYIYQHSQQKQRIVIAGSHGKTTITAMLMHVLTFHNRAFDYLVGTTLDGYESTVRLSAQAPLIVIEGDAYASSPLDPTPKFLNYQPHIALISGIAWDHVSIYPTWDRYVDQFEELAEAMPKAGILIFDEDDNMLDIIGQKERTDITKLPYQPHPSKIIDGQTYLLPRRGDKIPVPVFGEHNMKNIAAAMTVCDRIGITEEQFYAAIPTFKAVPHRLEQVIERNGKRLFRDFAYAPAKVEATTAAVRAQFPGNSVVAVAELHAVNLIPAFLEEYRQTMDKANQAAVFINVAGFSADERALVNIDAVRTTFGRPDLTVLTDAEALRQYLLDKRDKATIFLLMSSGSFGDLNFTELVDALL</sequence>
<dbReference type="PANTHER" id="PTHR43445:SF5">
    <property type="entry name" value="UDP-N-ACETYLMURAMATE--L-ALANYL-GAMMA-D-GLUTAMYL-MESO-2,6-DIAMINOHEPTANDIOATE LIGASE"/>
    <property type="match status" value="1"/>
</dbReference>
<dbReference type="InterPro" id="IPR036565">
    <property type="entry name" value="Mur-like_cat_sf"/>
</dbReference>
<dbReference type="Proteomes" id="UP000238375">
    <property type="component" value="Unassembled WGS sequence"/>
</dbReference>
<dbReference type="InterPro" id="IPR000713">
    <property type="entry name" value="Mur_ligase_N"/>
</dbReference>
<gene>
    <name evidence="3" type="ORF">CLV58_102348</name>
</gene>
<dbReference type="GO" id="GO:0005524">
    <property type="term" value="F:ATP binding"/>
    <property type="evidence" value="ECO:0007669"/>
    <property type="project" value="InterPro"/>
</dbReference>
<proteinExistence type="predicted"/>
<dbReference type="SUPFAM" id="SSF53623">
    <property type="entry name" value="MurD-like peptide ligases, catalytic domain"/>
    <property type="match status" value="1"/>
</dbReference>
<accession>A0A2T0TJ99</accession>
<dbReference type="Pfam" id="PF08245">
    <property type="entry name" value="Mur_ligase_M"/>
    <property type="match status" value="1"/>
</dbReference>
<dbReference type="GO" id="GO:0016881">
    <property type="term" value="F:acid-amino acid ligase activity"/>
    <property type="evidence" value="ECO:0007669"/>
    <property type="project" value="InterPro"/>
</dbReference>
<dbReference type="Gene3D" id="3.90.190.20">
    <property type="entry name" value="Mur ligase, C-terminal domain"/>
    <property type="match status" value="1"/>
</dbReference>
<evidence type="ECO:0000259" key="2">
    <source>
        <dbReference type="Pfam" id="PF08245"/>
    </source>
</evidence>
<dbReference type="SUPFAM" id="SSF51984">
    <property type="entry name" value="MurCD N-terminal domain"/>
    <property type="match status" value="1"/>
</dbReference>
<dbReference type="SUPFAM" id="SSF53244">
    <property type="entry name" value="MurD-like peptide ligases, peptide-binding domain"/>
    <property type="match status" value="1"/>
</dbReference>
<evidence type="ECO:0000313" key="4">
    <source>
        <dbReference type="Proteomes" id="UP000238375"/>
    </source>
</evidence>
<evidence type="ECO:0000259" key="1">
    <source>
        <dbReference type="Pfam" id="PF01225"/>
    </source>
</evidence>
<dbReference type="InterPro" id="IPR013221">
    <property type="entry name" value="Mur_ligase_cen"/>
</dbReference>
<dbReference type="EMBL" id="PVTE01000002">
    <property type="protein sequence ID" value="PRY45598.1"/>
    <property type="molecule type" value="Genomic_DNA"/>
</dbReference>
<dbReference type="Gene3D" id="3.40.50.720">
    <property type="entry name" value="NAD(P)-binding Rossmann-like Domain"/>
    <property type="match status" value="1"/>
</dbReference>
<name>A0A2T0TJ99_9BACT</name>
<feature type="domain" description="Mur ligase N-terminal catalytic" evidence="1">
    <location>
        <begin position="19"/>
        <end position="118"/>
    </location>
</feature>
<keyword evidence="4" id="KW-1185">Reference proteome</keyword>
<dbReference type="InterPro" id="IPR036615">
    <property type="entry name" value="Mur_ligase_C_dom_sf"/>
</dbReference>
<dbReference type="Gene3D" id="3.40.1190.10">
    <property type="entry name" value="Mur-like, catalytic domain"/>
    <property type="match status" value="1"/>
</dbReference>
<dbReference type="PANTHER" id="PTHR43445">
    <property type="entry name" value="UDP-N-ACETYLMURAMATE--L-ALANINE LIGASE-RELATED"/>
    <property type="match status" value="1"/>
</dbReference>
<keyword evidence="3" id="KW-0436">Ligase</keyword>